<keyword evidence="6 9" id="KW-0472">Membrane</keyword>
<dbReference type="Gene3D" id="1.20.58.70">
    <property type="match status" value="1"/>
</dbReference>
<evidence type="ECO:0000256" key="4">
    <source>
        <dbReference type="ARBA" id="ARBA00022989"/>
    </source>
</evidence>
<dbReference type="PANTHER" id="PTHR19957">
    <property type="entry name" value="SYNTAXIN"/>
    <property type="match status" value="1"/>
</dbReference>
<feature type="coiled-coil region" evidence="7">
    <location>
        <begin position="101"/>
        <end position="158"/>
    </location>
</feature>
<dbReference type="InterPro" id="IPR045242">
    <property type="entry name" value="Syntaxin"/>
</dbReference>
<dbReference type="InterPro" id="IPR010989">
    <property type="entry name" value="SNARE"/>
</dbReference>
<accession>A0A1X2J1T1</accession>
<reference evidence="11 12" key="1">
    <citation type="submission" date="2016-07" db="EMBL/GenBank/DDBJ databases">
        <title>Pervasive Adenine N6-methylation of Active Genes in Fungi.</title>
        <authorList>
            <consortium name="DOE Joint Genome Institute"/>
            <person name="Mondo S.J."/>
            <person name="Dannebaum R.O."/>
            <person name="Kuo R.C."/>
            <person name="Labutti K."/>
            <person name="Haridas S."/>
            <person name="Kuo A."/>
            <person name="Salamov A."/>
            <person name="Ahrendt S.R."/>
            <person name="Lipzen A."/>
            <person name="Sullivan W."/>
            <person name="Andreopoulos W.B."/>
            <person name="Clum A."/>
            <person name="Lindquist E."/>
            <person name="Daum C."/>
            <person name="Ramamoorthy G.K."/>
            <person name="Gryganskyi A."/>
            <person name="Culley D."/>
            <person name="Magnuson J.K."/>
            <person name="James T.Y."/>
            <person name="O'Malley M.A."/>
            <person name="Stajich J.E."/>
            <person name="Spatafora J.W."/>
            <person name="Visel A."/>
            <person name="Grigoriev I.V."/>
        </authorList>
    </citation>
    <scope>NUCLEOTIDE SEQUENCE [LARGE SCALE GENOMIC DNA]</scope>
    <source>
        <strain evidence="11 12">NRRL 1336</strain>
    </source>
</reference>
<dbReference type="AlphaFoldDB" id="A0A1X2J1T1"/>
<name>A0A1X2J1T1_9FUNG</name>
<dbReference type="Pfam" id="PF05739">
    <property type="entry name" value="SNARE"/>
    <property type="match status" value="1"/>
</dbReference>
<evidence type="ECO:0000256" key="5">
    <source>
        <dbReference type="ARBA" id="ARBA00023054"/>
    </source>
</evidence>
<comment type="caution">
    <text evidence="11">The sequence shown here is derived from an EMBL/GenBank/DDBJ whole genome shotgun (WGS) entry which is preliminary data.</text>
</comment>
<dbReference type="STRING" id="90262.A0A1X2J1T1"/>
<dbReference type="SMART" id="SM00397">
    <property type="entry name" value="t_SNARE"/>
    <property type="match status" value="1"/>
</dbReference>
<protein>
    <submittedName>
        <fullName evidence="11">t-SNARE</fullName>
    </submittedName>
</protein>
<dbReference type="SUPFAM" id="SSF47661">
    <property type="entry name" value="t-snare proteins"/>
    <property type="match status" value="1"/>
</dbReference>
<dbReference type="GO" id="GO:0006906">
    <property type="term" value="P:vesicle fusion"/>
    <property type="evidence" value="ECO:0007669"/>
    <property type="project" value="TreeGrafter"/>
</dbReference>
<evidence type="ECO:0000256" key="9">
    <source>
        <dbReference type="SAM" id="Phobius"/>
    </source>
</evidence>
<dbReference type="GO" id="GO:0005484">
    <property type="term" value="F:SNAP receptor activity"/>
    <property type="evidence" value="ECO:0007669"/>
    <property type="project" value="TreeGrafter"/>
</dbReference>
<keyword evidence="4 9" id="KW-1133">Transmembrane helix</keyword>
<dbReference type="PROSITE" id="PS50192">
    <property type="entry name" value="T_SNARE"/>
    <property type="match status" value="1"/>
</dbReference>
<feature type="transmembrane region" description="Helical" evidence="9">
    <location>
        <begin position="332"/>
        <end position="352"/>
    </location>
</feature>
<feature type="region of interest" description="Disordered" evidence="8">
    <location>
        <begin position="363"/>
        <end position="384"/>
    </location>
</feature>
<dbReference type="CDD" id="cd00179">
    <property type="entry name" value="SynN"/>
    <property type="match status" value="1"/>
</dbReference>
<dbReference type="EMBL" id="MCGE01000001">
    <property type="protein sequence ID" value="ORZ25776.1"/>
    <property type="molecule type" value="Genomic_DNA"/>
</dbReference>
<dbReference type="CDD" id="cd15849">
    <property type="entry name" value="SNARE_Sso1"/>
    <property type="match status" value="1"/>
</dbReference>
<dbReference type="OrthoDB" id="10255013at2759"/>
<evidence type="ECO:0000259" key="10">
    <source>
        <dbReference type="PROSITE" id="PS50192"/>
    </source>
</evidence>
<gene>
    <name evidence="11" type="ORF">BCR42DRAFT_445515</name>
</gene>
<dbReference type="GO" id="GO:0006886">
    <property type="term" value="P:intracellular protein transport"/>
    <property type="evidence" value="ECO:0007669"/>
    <property type="project" value="TreeGrafter"/>
</dbReference>
<dbReference type="PANTHER" id="PTHR19957:SF307">
    <property type="entry name" value="PROTEIN SSO1-RELATED"/>
    <property type="match status" value="1"/>
</dbReference>
<dbReference type="InterPro" id="IPR000727">
    <property type="entry name" value="T_SNARE_dom"/>
</dbReference>
<dbReference type="GO" id="GO:0005886">
    <property type="term" value="C:plasma membrane"/>
    <property type="evidence" value="ECO:0007669"/>
    <property type="project" value="TreeGrafter"/>
</dbReference>
<organism evidence="11 12">
    <name type="scientific">Absidia repens</name>
    <dbReference type="NCBI Taxonomy" id="90262"/>
    <lineage>
        <taxon>Eukaryota</taxon>
        <taxon>Fungi</taxon>
        <taxon>Fungi incertae sedis</taxon>
        <taxon>Mucoromycota</taxon>
        <taxon>Mucoromycotina</taxon>
        <taxon>Mucoromycetes</taxon>
        <taxon>Mucorales</taxon>
        <taxon>Cunninghamellaceae</taxon>
        <taxon>Absidia</taxon>
    </lineage>
</organism>
<sequence length="384" mass="43182">MSFSFSRDRMAELRADTQNPPRNDADQTRSTGYDDGFGPRRTPAGYDPSQRTAAPGSRYGTQPQSPPSAFQQRQPSDHQAYEMTSRPPADLTTMPGFFGEIDDLKAEIASVGNNVQEIQSLHESALSATNDAQSKNYAAQLASLKKETQQRNDDIKNRIQLLAGANAKYPSNNSDGQIRRTQTNALRQRFLGTIQEYQDMERMYDQRYRQRIERQIRIVKPDATPEEMENIIDSDNSSQVFSQSLMQAGRTSQARAVLSEVQDRHMDIQRIEKTIVELHQLFMDMSMLVEQQGETLNQVEHHAEDTTANMEQGNTFISKAIKSAKATRRKKWWCFCICIVLCVVIAILVWWFGFNHIGAGGSTSTNKNESSSSPTTPAPSPTST</sequence>
<evidence type="ECO:0000256" key="2">
    <source>
        <dbReference type="ARBA" id="ARBA00009063"/>
    </source>
</evidence>
<feature type="compositionally biased region" description="Low complexity" evidence="8">
    <location>
        <begin position="363"/>
        <end position="375"/>
    </location>
</feature>
<feature type="compositionally biased region" description="Polar residues" evidence="8">
    <location>
        <begin position="59"/>
        <end position="74"/>
    </location>
</feature>
<dbReference type="GO" id="GO:0048278">
    <property type="term" value="P:vesicle docking"/>
    <property type="evidence" value="ECO:0007669"/>
    <property type="project" value="TreeGrafter"/>
</dbReference>
<evidence type="ECO:0000313" key="12">
    <source>
        <dbReference type="Proteomes" id="UP000193560"/>
    </source>
</evidence>
<feature type="compositionally biased region" description="Basic and acidic residues" evidence="8">
    <location>
        <begin position="1"/>
        <end position="15"/>
    </location>
</feature>
<evidence type="ECO:0000256" key="1">
    <source>
        <dbReference type="ARBA" id="ARBA00004211"/>
    </source>
</evidence>
<keyword evidence="3 9" id="KW-0812">Transmembrane</keyword>
<proteinExistence type="inferred from homology"/>
<dbReference type="Pfam" id="PF00804">
    <property type="entry name" value="Syntaxin"/>
    <property type="match status" value="1"/>
</dbReference>
<keyword evidence="12" id="KW-1185">Reference proteome</keyword>
<comment type="similarity">
    <text evidence="2">Belongs to the syntaxin family.</text>
</comment>
<comment type="subcellular location">
    <subcellularLocation>
        <location evidence="1">Membrane</location>
        <topology evidence="1">Single-pass type IV membrane protein</topology>
    </subcellularLocation>
</comment>
<dbReference type="GO" id="GO:0012505">
    <property type="term" value="C:endomembrane system"/>
    <property type="evidence" value="ECO:0007669"/>
    <property type="project" value="TreeGrafter"/>
</dbReference>
<dbReference type="FunFam" id="1.20.58.70:FF:000008">
    <property type="entry name" value="Syntaxin family protein"/>
    <property type="match status" value="1"/>
</dbReference>
<keyword evidence="5 7" id="KW-0175">Coiled coil</keyword>
<dbReference type="Proteomes" id="UP000193560">
    <property type="component" value="Unassembled WGS sequence"/>
</dbReference>
<feature type="region of interest" description="Disordered" evidence="8">
    <location>
        <begin position="1"/>
        <end position="92"/>
    </location>
</feature>
<evidence type="ECO:0000256" key="6">
    <source>
        <dbReference type="ARBA" id="ARBA00023136"/>
    </source>
</evidence>
<evidence type="ECO:0000313" key="11">
    <source>
        <dbReference type="EMBL" id="ORZ25776.1"/>
    </source>
</evidence>
<feature type="domain" description="T-SNARE coiled-coil homology" evidence="10">
    <location>
        <begin position="258"/>
        <end position="320"/>
    </location>
</feature>
<dbReference type="InterPro" id="IPR006011">
    <property type="entry name" value="Syntaxin_N"/>
</dbReference>
<evidence type="ECO:0000256" key="3">
    <source>
        <dbReference type="ARBA" id="ARBA00022692"/>
    </source>
</evidence>
<dbReference type="GO" id="GO:0006887">
    <property type="term" value="P:exocytosis"/>
    <property type="evidence" value="ECO:0007669"/>
    <property type="project" value="TreeGrafter"/>
</dbReference>
<dbReference type="GO" id="GO:0000149">
    <property type="term" value="F:SNARE binding"/>
    <property type="evidence" value="ECO:0007669"/>
    <property type="project" value="TreeGrafter"/>
</dbReference>
<dbReference type="SMART" id="SM00503">
    <property type="entry name" value="SynN"/>
    <property type="match status" value="1"/>
</dbReference>
<evidence type="ECO:0000256" key="7">
    <source>
        <dbReference type="SAM" id="Coils"/>
    </source>
</evidence>
<evidence type="ECO:0000256" key="8">
    <source>
        <dbReference type="SAM" id="MobiDB-lite"/>
    </source>
</evidence>
<dbReference type="GO" id="GO:0031201">
    <property type="term" value="C:SNARE complex"/>
    <property type="evidence" value="ECO:0007669"/>
    <property type="project" value="TreeGrafter"/>
</dbReference>